<dbReference type="EMBL" id="JAUEPS010000015">
    <property type="protein sequence ID" value="KAK0459108.1"/>
    <property type="molecule type" value="Genomic_DNA"/>
</dbReference>
<feature type="region of interest" description="Disordered" evidence="1">
    <location>
        <begin position="43"/>
        <end position="147"/>
    </location>
</feature>
<evidence type="ECO:0000256" key="1">
    <source>
        <dbReference type="SAM" id="MobiDB-lite"/>
    </source>
</evidence>
<evidence type="ECO:0000313" key="2">
    <source>
        <dbReference type="EMBL" id="KAK0459108.1"/>
    </source>
</evidence>
<sequence length="147" mass="16036">MTEQTLSSKYRIYRTRCRVVSTSTTTTSTTTRSSLVEAACLMAPLGAQATNTTRSRTRGKPLSTKNPPRQQTNQSPGDENRPAGESKGKLRVPTKRPVTGTTEDAVRTKKPKKTTTSAPVPLEDMTQSASSNATFQFLDPYAQVPEQ</sequence>
<dbReference type="AlphaFoldDB" id="A0AA39N6D4"/>
<feature type="compositionally biased region" description="Polar residues" evidence="1">
    <location>
        <begin position="63"/>
        <end position="77"/>
    </location>
</feature>
<feature type="compositionally biased region" description="Polar residues" evidence="1">
    <location>
        <begin position="125"/>
        <end position="135"/>
    </location>
</feature>
<feature type="compositionally biased region" description="Basic and acidic residues" evidence="1">
    <location>
        <begin position="78"/>
        <end position="88"/>
    </location>
</feature>
<gene>
    <name evidence="2" type="ORF">EV420DRAFT_1479144</name>
</gene>
<dbReference type="RefSeq" id="XP_060331334.1">
    <property type="nucleotide sequence ID" value="XM_060469547.1"/>
</dbReference>
<proteinExistence type="predicted"/>
<protein>
    <submittedName>
        <fullName evidence="2">Uncharacterized protein</fullName>
    </submittedName>
</protein>
<organism evidence="2 3">
    <name type="scientific">Armillaria tabescens</name>
    <name type="common">Ringless honey mushroom</name>
    <name type="synonym">Agaricus tabescens</name>
    <dbReference type="NCBI Taxonomy" id="1929756"/>
    <lineage>
        <taxon>Eukaryota</taxon>
        <taxon>Fungi</taxon>
        <taxon>Dikarya</taxon>
        <taxon>Basidiomycota</taxon>
        <taxon>Agaricomycotina</taxon>
        <taxon>Agaricomycetes</taxon>
        <taxon>Agaricomycetidae</taxon>
        <taxon>Agaricales</taxon>
        <taxon>Marasmiineae</taxon>
        <taxon>Physalacriaceae</taxon>
        <taxon>Desarmillaria</taxon>
    </lineage>
</organism>
<reference evidence="2" key="1">
    <citation type="submission" date="2023-06" db="EMBL/GenBank/DDBJ databases">
        <authorList>
            <consortium name="Lawrence Berkeley National Laboratory"/>
            <person name="Ahrendt S."/>
            <person name="Sahu N."/>
            <person name="Indic B."/>
            <person name="Wong-Bajracharya J."/>
            <person name="Merenyi Z."/>
            <person name="Ke H.-M."/>
            <person name="Monk M."/>
            <person name="Kocsube S."/>
            <person name="Drula E."/>
            <person name="Lipzen A."/>
            <person name="Balint B."/>
            <person name="Henrissat B."/>
            <person name="Andreopoulos B."/>
            <person name="Martin F.M."/>
            <person name="Harder C.B."/>
            <person name="Rigling D."/>
            <person name="Ford K.L."/>
            <person name="Foster G.D."/>
            <person name="Pangilinan J."/>
            <person name="Papanicolaou A."/>
            <person name="Barry K."/>
            <person name="LaButti K."/>
            <person name="Viragh M."/>
            <person name="Koriabine M."/>
            <person name="Yan M."/>
            <person name="Riley R."/>
            <person name="Champramary S."/>
            <person name="Plett K.L."/>
            <person name="Tsai I.J."/>
            <person name="Slot J."/>
            <person name="Sipos G."/>
            <person name="Plett J."/>
            <person name="Nagy L.G."/>
            <person name="Grigoriev I.V."/>
        </authorList>
    </citation>
    <scope>NUCLEOTIDE SEQUENCE</scope>
    <source>
        <strain evidence="2">CCBAS 213</strain>
    </source>
</reference>
<accession>A0AA39N6D4</accession>
<dbReference type="Proteomes" id="UP001175211">
    <property type="component" value="Unassembled WGS sequence"/>
</dbReference>
<comment type="caution">
    <text evidence="2">The sequence shown here is derived from an EMBL/GenBank/DDBJ whole genome shotgun (WGS) entry which is preliminary data.</text>
</comment>
<keyword evidence="3" id="KW-1185">Reference proteome</keyword>
<evidence type="ECO:0000313" key="3">
    <source>
        <dbReference type="Proteomes" id="UP001175211"/>
    </source>
</evidence>
<name>A0AA39N6D4_ARMTA</name>
<dbReference type="GeneID" id="85353095"/>